<sequence length="125" mass="14300">MRSARRSQSQLIAIGQHAPWVIASRLGAISRAASAPSARDVRELQRMVDEKWLALGDAWWQMSMQWWQWQAGWWLRPQPWLGPAGDDPLRWWREAARAGDAVLASGLRPVARTVAHNRRRLAARS</sequence>
<dbReference type="AlphaFoldDB" id="A0A0S2DFH2"/>
<dbReference type="Proteomes" id="UP000061569">
    <property type="component" value="Chromosome"/>
</dbReference>
<evidence type="ECO:0000313" key="2">
    <source>
        <dbReference type="Proteomes" id="UP000061569"/>
    </source>
</evidence>
<accession>A0A0S2DFH2</accession>
<dbReference type="PATRIC" id="fig|69.6.peg.1769"/>
<organism evidence="1 2">
    <name type="scientific">Lysobacter enzymogenes</name>
    <dbReference type="NCBI Taxonomy" id="69"/>
    <lineage>
        <taxon>Bacteria</taxon>
        <taxon>Pseudomonadati</taxon>
        <taxon>Pseudomonadota</taxon>
        <taxon>Gammaproteobacteria</taxon>
        <taxon>Lysobacterales</taxon>
        <taxon>Lysobacteraceae</taxon>
        <taxon>Lysobacter</taxon>
    </lineage>
</organism>
<dbReference type="OrthoDB" id="9929948at2"/>
<name>A0A0S2DFH2_LYSEN</name>
<dbReference type="KEGG" id="lez:GLE_1797"/>
<gene>
    <name evidence="1" type="ORF">GLE_1797</name>
</gene>
<evidence type="ECO:0000313" key="1">
    <source>
        <dbReference type="EMBL" id="ALN57150.1"/>
    </source>
</evidence>
<dbReference type="EMBL" id="CP013140">
    <property type="protein sequence ID" value="ALN57150.1"/>
    <property type="molecule type" value="Genomic_DNA"/>
</dbReference>
<reference evidence="1 2" key="1">
    <citation type="submission" date="2015-11" db="EMBL/GenBank/DDBJ databases">
        <title>Genome sequences of Lysobacter enzymogenes strain C3 and Lysobacter antibioticus ATCC 29479.</title>
        <authorList>
            <person name="Kobayashi D.Y."/>
        </authorList>
    </citation>
    <scope>NUCLEOTIDE SEQUENCE [LARGE SCALE GENOMIC DNA]</scope>
    <source>
        <strain evidence="1 2">C3</strain>
    </source>
</reference>
<dbReference type="RefSeq" id="WP_057947055.1">
    <property type="nucleotide sequence ID" value="NZ_CP067396.1"/>
</dbReference>
<proteinExistence type="predicted"/>
<protein>
    <submittedName>
        <fullName evidence="1">Uncharacterized protein</fullName>
    </submittedName>
</protein>